<evidence type="ECO:0000256" key="1">
    <source>
        <dbReference type="ARBA" id="ARBA00022737"/>
    </source>
</evidence>
<dbReference type="AlphaFoldDB" id="A0A232LR87"/>
<dbReference type="Proteomes" id="UP000243515">
    <property type="component" value="Unassembled WGS sequence"/>
</dbReference>
<dbReference type="PANTHER" id="PTHR10039">
    <property type="entry name" value="AMELOGENIN"/>
    <property type="match status" value="1"/>
</dbReference>
<sequence>KNRVNELHAVLENTNVTVTRFSNEQKRRQIEEWLASPDHTTNYHTAAKQRHEETGLWFIKSSEFCQWKSGITPLLCLYGVPGCGKTVLSSTIIQDLEKDLSQLPSHAFLYFYFDFRDPQKQTTEGMVCSLIGQLSWIREDCWKLLEDRFSSLTDKRRTPTGELLNLLLVTMIQQFENVWVVLDALDECSTKAGKRDKSLLWLISHILRAPDTNVHVLMTTRPEQGIISEIRSWNLDKLMMPIQSDLITGDIRMYVQASIRRGKLLERWGTQPDIQDEIEAKLMEKANGMFRWVACQMEALEECLDLPLLRAALGSLPTTLDETYSRILQSIPDTYKPNAIKILQFLAVSRRPLRVEEAVDAIAVDPGGNPRFDSRNRMPVPEEISLYCSSLVIIVCKQTQENDDECFYTELHLSHLSVKEYLMSKRLPDDDFQQAFNQLEPSLSVAKMCLAYLTNVRLETRKHIKELRKAYPFADHCSRFWTDYAAVEDGEPEALQKLIIEFFHDMKSYIICIQLYYLDDPRGSLNFWDPEGYIPSPPELYYASLNGLAFTCGHLIHAGADVNERSGTYGNALQAASARGHE</sequence>
<evidence type="ECO:0000313" key="3">
    <source>
        <dbReference type="EMBL" id="OXV06673.1"/>
    </source>
</evidence>
<feature type="non-terminal residue" evidence="3">
    <location>
        <position position="1"/>
    </location>
</feature>
<dbReference type="Pfam" id="PF24883">
    <property type="entry name" value="NPHP3_N"/>
    <property type="match status" value="1"/>
</dbReference>
<proteinExistence type="predicted"/>
<dbReference type="EMBL" id="NPHW01005531">
    <property type="protein sequence ID" value="OXV06673.1"/>
    <property type="molecule type" value="Genomic_DNA"/>
</dbReference>
<organism evidence="3 4">
    <name type="scientific">Elaphomyces granulatus</name>
    <dbReference type="NCBI Taxonomy" id="519963"/>
    <lineage>
        <taxon>Eukaryota</taxon>
        <taxon>Fungi</taxon>
        <taxon>Dikarya</taxon>
        <taxon>Ascomycota</taxon>
        <taxon>Pezizomycotina</taxon>
        <taxon>Eurotiomycetes</taxon>
        <taxon>Eurotiomycetidae</taxon>
        <taxon>Eurotiales</taxon>
        <taxon>Elaphomycetaceae</taxon>
        <taxon>Elaphomyces</taxon>
    </lineage>
</organism>
<feature type="non-terminal residue" evidence="3">
    <location>
        <position position="582"/>
    </location>
</feature>
<dbReference type="PANTHER" id="PTHR10039:SF16">
    <property type="entry name" value="GPI INOSITOL-DEACYLASE"/>
    <property type="match status" value="1"/>
</dbReference>
<accession>A0A232LR87</accession>
<evidence type="ECO:0000313" key="4">
    <source>
        <dbReference type="Proteomes" id="UP000243515"/>
    </source>
</evidence>
<dbReference type="InterPro" id="IPR027417">
    <property type="entry name" value="P-loop_NTPase"/>
</dbReference>
<keyword evidence="4" id="KW-1185">Reference proteome</keyword>
<keyword evidence="1" id="KW-0677">Repeat</keyword>
<dbReference type="OrthoDB" id="1577640at2759"/>
<reference evidence="3 4" key="1">
    <citation type="journal article" date="2015" name="Environ. Microbiol.">
        <title>Metagenome sequence of Elaphomyces granulatus from sporocarp tissue reveals Ascomycota ectomycorrhizal fingerprints of genome expansion and a Proteobacteria-rich microbiome.</title>
        <authorList>
            <person name="Quandt C.A."/>
            <person name="Kohler A."/>
            <person name="Hesse C.N."/>
            <person name="Sharpton T.J."/>
            <person name="Martin F."/>
            <person name="Spatafora J.W."/>
        </authorList>
    </citation>
    <scope>NUCLEOTIDE SEQUENCE [LARGE SCALE GENOMIC DNA]</scope>
    <source>
        <strain evidence="3 4">OSC145934</strain>
    </source>
</reference>
<dbReference type="InterPro" id="IPR056884">
    <property type="entry name" value="NPHP3-like_N"/>
</dbReference>
<dbReference type="SUPFAM" id="SSF52540">
    <property type="entry name" value="P-loop containing nucleoside triphosphate hydrolases"/>
    <property type="match status" value="1"/>
</dbReference>
<protein>
    <recommendedName>
        <fullName evidence="2">Nephrocystin 3-like N-terminal domain-containing protein</fullName>
    </recommendedName>
</protein>
<gene>
    <name evidence="3" type="ORF">Egran_05560</name>
</gene>
<evidence type="ECO:0000259" key="2">
    <source>
        <dbReference type="Pfam" id="PF24883"/>
    </source>
</evidence>
<dbReference type="Gene3D" id="3.40.50.300">
    <property type="entry name" value="P-loop containing nucleotide triphosphate hydrolases"/>
    <property type="match status" value="1"/>
</dbReference>
<comment type="caution">
    <text evidence="3">The sequence shown here is derived from an EMBL/GenBank/DDBJ whole genome shotgun (WGS) entry which is preliminary data.</text>
</comment>
<feature type="domain" description="Nephrocystin 3-like N-terminal" evidence="2">
    <location>
        <begin position="54"/>
        <end position="221"/>
    </location>
</feature>
<name>A0A232LR87_9EURO</name>